<dbReference type="PANTHER" id="PTHR30213:SF0">
    <property type="entry name" value="UPF0761 MEMBRANE PROTEIN YIHY"/>
    <property type="match status" value="1"/>
</dbReference>
<dbReference type="PIRSF" id="PIRSF035875">
    <property type="entry name" value="RNase_BN"/>
    <property type="match status" value="1"/>
</dbReference>
<gene>
    <name evidence="7" type="ORF">H9761_14395</name>
</gene>
<dbReference type="PANTHER" id="PTHR30213">
    <property type="entry name" value="INNER MEMBRANE PROTEIN YHJD"/>
    <property type="match status" value="1"/>
</dbReference>
<feature type="transmembrane region" description="Helical" evidence="6">
    <location>
        <begin position="175"/>
        <end position="192"/>
    </location>
</feature>
<proteinExistence type="predicted"/>
<evidence type="ECO:0000256" key="6">
    <source>
        <dbReference type="SAM" id="Phobius"/>
    </source>
</evidence>
<feature type="transmembrane region" description="Helical" evidence="6">
    <location>
        <begin position="232"/>
        <end position="254"/>
    </location>
</feature>
<organism evidence="7 8">
    <name type="scientific">Candidatus Eisenbergiella merdavium</name>
    <dbReference type="NCBI Taxonomy" id="2838551"/>
    <lineage>
        <taxon>Bacteria</taxon>
        <taxon>Bacillati</taxon>
        <taxon>Bacillota</taxon>
        <taxon>Clostridia</taxon>
        <taxon>Lachnospirales</taxon>
        <taxon>Lachnospiraceae</taxon>
        <taxon>Eisenbergiella</taxon>
    </lineage>
</organism>
<keyword evidence="3 6" id="KW-0812">Transmembrane</keyword>
<evidence type="ECO:0000256" key="1">
    <source>
        <dbReference type="ARBA" id="ARBA00004651"/>
    </source>
</evidence>
<dbReference type="Proteomes" id="UP000823891">
    <property type="component" value="Unassembled WGS sequence"/>
</dbReference>
<comment type="subcellular location">
    <subcellularLocation>
        <location evidence="1">Cell membrane</location>
        <topology evidence="1">Multi-pass membrane protein</topology>
    </subcellularLocation>
</comment>
<dbReference type="GO" id="GO:0005886">
    <property type="term" value="C:plasma membrane"/>
    <property type="evidence" value="ECO:0007669"/>
    <property type="project" value="UniProtKB-SubCell"/>
</dbReference>
<feature type="transmembrane region" description="Helical" evidence="6">
    <location>
        <begin position="199"/>
        <end position="220"/>
    </location>
</feature>
<dbReference type="NCBIfam" id="TIGR00765">
    <property type="entry name" value="yihY_not_rbn"/>
    <property type="match status" value="1"/>
</dbReference>
<evidence type="ECO:0000256" key="5">
    <source>
        <dbReference type="ARBA" id="ARBA00023136"/>
    </source>
</evidence>
<evidence type="ECO:0000256" key="3">
    <source>
        <dbReference type="ARBA" id="ARBA00022692"/>
    </source>
</evidence>
<dbReference type="Pfam" id="PF03631">
    <property type="entry name" value="Virul_fac_BrkB"/>
    <property type="match status" value="1"/>
</dbReference>
<reference evidence="7" key="2">
    <citation type="submission" date="2021-04" db="EMBL/GenBank/DDBJ databases">
        <authorList>
            <person name="Gilroy R."/>
        </authorList>
    </citation>
    <scope>NUCLEOTIDE SEQUENCE</scope>
    <source>
        <strain evidence="7">USAMLcec2-132</strain>
    </source>
</reference>
<name>A0A9D2SRM6_9FIRM</name>
<keyword evidence="2" id="KW-1003">Cell membrane</keyword>
<dbReference type="AlphaFoldDB" id="A0A9D2SRM6"/>
<evidence type="ECO:0000256" key="4">
    <source>
        <dbReference type="ARBA" id="ARBA00022989"/>
    </source>
</evidence>
<feature type="transmembrane region" description="Helical" evidence="6">
    <location>
        <begin position="83"/>
        <end position="104"/>
    </location>
</feature>
<accession>A0A9D2SRM6</accession>
<evidence type="ECO:0000313" key="7">
    <source>
        <dbReference type="EMBL" id="HJC24870.1"/>
    </source>
</evidence>
<sequence length="289" mass="32836">MKIYRLVRGFARQMSRANVNAYAASTAFFIFLSLIPMIMLICSVLAVTPLLQKSDLLTAATIFPPSITPFLVGLIESIYDSTFGMISVSAIVTIWSAGKGILALMRGLNAMNGVVEDRNYVFQRLIASFYLVVFLVMVVFSLVVMVFGNLLASVIVNHVPGMENLFELLLHFRGIFTWLMLTLLFAVMYTFIPNCRLRFAWQIPGAAFSAVSWNVFSWGFSIYVRHSGGFDMYGSLTTIVILMLWLYFCFYLFLIGAHINRFLTPFRKVREKQRTIRRRNGFGGRNRQG</sequence>
<feature type="transmembrane region" description="Helical" evidence="6">
    <location>
        <begin position="21"/>
        <end position="47"/>
    </location>
</feature>
<evidence type="ECO:0000256" key="2">
    <source>
        <dbReference type="ARBA" id="ARBA00022475"/>
    </source>
</evidence>
<keyword evidence="4 6" id="KW-1133">Transmembrane helix</keyword>
<dbReference type="InterPro" id="IPR017039">
    <property type="entry name" value="Virul_fac_BrkB"/>
</dbReference>
<keyword evidence="5 6" id="KW-0472">Membrane</keyword>
<feature type="transmembrane region" description="Helical" evidence="6">
    <location>
        <begin position="125"/>
        <end position="155"/>
    </location>
</feature>
<evidence type="ECO:0000313" key="8">
    <source>
        <dbReference type="Proteomes" id="UP000823891"/>
    </source>
</evidence>
<dbReference type="EMBL" id="DWWS01000050">
    <property type="protein sequence ID" value="HJC24870.1"/>
    <property type="molecule type" value="Genomic_DNA"/>
</dbReference>
<protein>
    <submittedName>
        <fullName evidence="7">YihY/virulence factor BrkB family protein</fullName>
    </submittedName>
</protein>
<reference evidence="7" key="1">
    <citation type="journal article" date="2021" name="PeerJ">
        <title>Extensive microbial diversity within the chicken gut microbiome revealed by metagenomics and culture.</title>
        <authorList>
            <person name="Gilroy R."/>
            <person name="Ravi A."/>
            <person name="Getino M."/>
            <person name="Pursley I."/>
            <person name="Horton D.L."/>
            <person name="Alikhan N.F."/>
            <person name="Baker D."/>
            <person name="Gharbi K."/>
            <person name="Hall N."/>
            <person name="Watson M."/>
            <person name="Adriaenssens E.M."/>
            <person name="Foster-Nyarko E."/>
            <person name="Jarju S."/>
            <person name="Secka A."/>
            <person name="Antonio M."/>
            <person name="Oren A."/>
            <person name="Chaudhuri R.R."/>
            <person name="La Ragione R."/>
            <person name="Hildebrand F."/>
            <person name="Pallen M.J."/>
        </authorList>
    </citation>
    <scope>NUCLEOTIDE SEQUENCE</scope>
    <source>
        <strain evidence="7">USAMLcec2-132</strain>
    </source>
</reference>
<comment type="caution">
    <text evidence="7">The sequence shown here is derived from an EMBL/GenBank/DDBJ whole genome shotgun (WGS) entry which is preliminary data.</text>
</comment>